<accession>A0A7X6L4V5</accession>
<gene>
    <name evidence="3" type="ORF">HGB38_16385</name>
</gene>
<protein>
    <recommendedName>
        <fullName evidence="2">Thoeris protein ThsA Macro domain-containing protein</fullName>
    </recommendedName>
</protein>
<organism evidence="3 4">
    <name type="scientific">Nocardia gamkensis</name>
    <dbReference type="NCBI Taxonomy" id="352869"/>
    <lineage>
        <taxon>Bacteria</taxon>
        <taxon>Bacillati</taxon>
        <taxon>Actinomycetota</taxon>
        <taxon>Actinomycetes</taxon>
        <taxon>Mycobacteriales</taxon>
        <taxon>Nocardiaceae</taxon>
        <taxon>Nocardia</taxon>
    </lineage>
</organism>
<dbReference type="Pfam" id="PF20016">
    <property type="entry name" value="ThsA_Macro"/>
    <property type="match status" value="1"/>
</dbReference>
<evidence type="ECO:0000313" key="3">
    <source>
        <dbReference type="EMBL" id="NKY27792.1"/>
    </source>
</evidence>
<evidence type="ECO:0000256" key="1">
    <source>
        <dbReference type="SAM" id="Phobius"/>
    </source>
</evidence>
<dbReference type="EMBL" id="JAAXOS010000007">
    <property type="protein sequence ID" value="NKY27792.1"/>
    <property type="molecule type" value="Genomic_DNA"/>
</dbReference>
<evidence type="ECO:0000259" key="2">
    <source>
        <dbReference type="Pfam" id="PF20016"/>
    </source>
</evidence>
<keyword evidence="1" id="KW-0812">Transmembrane</keyword>
<name>A0A7X6L4V5_9NOCA</name>
<sequence>MSFTIGLFGLLYPEFFKARWWIAIAVAAVALLWAAWVERPQTPAQRYSFNGSIRLVIGDLFEQDDANVLIGMSSTFDTDVTGGIISRNSIQGQFLERVYGGSVQNLDRELGAELSASAGPVGTILKPGKQDIYPLGTVATLSTTNGKKYFCVAYTNMDSHNVAHGSIQGVLDSLNAVWDECDRRGNGAPICTPMIGQGLARIPELTPEISIRLIAFSFLLRSRRRRFSSELRIVLTKEGASQINMQEFQAFLASVAQL</sequence>
<keyword evidence="1" id="KW-0472">Membrane</keyword>
<feature type="transmembrane region" description="Helical" evidence="1">
    <location>
        <begin position="20"/>
        <end position="37"/>
    </location>
</feature>
<evidence type="ECO:0000313" key="4">
    <source>
        <dbReference type="Proteomes" id="UP000540698"/>
    </source>
</evidence>
<proteinExistence type="predicted"/>
<keyword evidence="4" id="KW-1185">Reference proteome</keyword>
<keyword evidence="1" id="KW-1133">Transmembrane helix</keyword>
<comment type="caution">
    <text evidence="3">The sequence shown here is derived from an EMBL/GenBank/DDBJ whole genome shotgun (WGS) entry which is preliminary data.</text>
</comment>
<feature type="domain" description="Thoeris protein ThsA Macro" evidence="2">
    <location>
        <begin position="53"/>
        <end position="235"/>
    </location>
</feature>
<dbReference type="AlphaFoldDB" id="A0A7X6L4V5"/>
<dbReference type="Proteomes" id="UP000540698">
    <property type="component" value="Unassembled WGS sequence"/>
</dbReference>
<reference evidence="3 4" key="1">
    <citation type="submission" date="2020-04" db="EMBL/GenBank/DDBJ databases">
        <title>MicrobeNet Type strains.</title>
        <authorList>
            <person name="Nicholson A.C."/>
        </authorList>
    </citation>
    <scope>NUCLEOTIDE SEQUENCE [LARGE SCALE GENOMIC DNA]</scope>
    <source>
        <strain evidence="3 4">DSM 44956</strain>
    </source>
</reference>
<dbReference type="InterPro" id="IPR045535">
    <property type="entry name" value="ThsA_Macro"/>
</dbReference>